<dbReference type="PANTHER" id="PTHR15020:SF50">
    <property type="entry name" value="UPF0659 PROTEIN YMR090W"/>
    <property type="match status" value="1"/>
</dbReference>
<evidence type="ECO:0000313" key="2">
    <source>
        <dbReference type="EMBL" id="KAG7415525.1"/>
    </source>
</evidence>
<evidence type="ECO:0000313" key="3">
    <source>
        <dbReference type="Proteomes" id="UP000694050"/>
    </source>
</evidence>
<organism evidence="2 3">
    <name type="scientific">Fusarium oxysporum f. sp. rapae</name>
    <dbReference type="NCBI Taxonomy" id="485398"/>
    <lineage>
        <taxon>Eukaryota</taxon>
        <taxon>Fungi</taxon>
        <taxon>Dikarya</taxon>
        <taxon>Ascomycota</taxon>
        <taxon>Pezizomycotina</taxon>
        <taxon>Sordariomycetes</taxon>
        <taxon>Hypocreomycetidae</taxon>
        <taxon>Hypocreales</taxon>
        <taxon>Nectriaceae</taxon>
        <taxon>Fusarium</taxon>
        <taxon>Fusarium oxysporum species complex</taxon>
    </lineage>
</organism>
<feature type="domain" description="NAD(P)-binding" evidence="1">
    <location>
        <begin position="46"/>
        <end position="259"/>
    </location>
</feature>
<accession>A0A8J5NZC3</accession>
<dbReference type="Proteomes" id="UP000694050">
    <property type="component" value="Unassembled WGS sequence"/>
</dbReference>
<comment type="caution">
    <text evidence="2">The sequence shown here is derived from an EMBL/GenBank/DDBJ whole genome shotgun (WGS) entry which is preliminary data.</text>
</comment>
<gene>
    <name evidence="2" type="ORF">Forpe1208_v006443</name>
</gene>
<evidence type="ECO:0000259" key="1">
    <source>
        <dbReference type="Pfam" id="PF13460"/>
    </source>
</evidence>
<proteinExistence type="predicted"/>
<protein>
    <submittedName>
        <fullName evidence="2">UPF0659 protein</fullName>
    </submittedName>
</protein>
<reference evidence="2" key="1">
    <citation type="submission" date="2021-04" db="EMBL/GenBank/DDBJ databases">
        <title>First draft genome resource for Brassicaceae pathogens Fusarium oxysporum f. sp. raphani and Fusarium oxysporum f. sp. rapae.</title>
        <authorList>
            <person name="Asai S."/>
        </authorList>
    </citation>
    <scope>NUCLEOTIDE SEQUENCE</scope>
    <source>
        <strain evidence="2">Tf1208</strain>
    </source>
</reference>
<dbReference type="PANTHER" id="PTHR15020">
    <property type="entry name" value="FLAVIN REDUCTASE-RELATED"/>
    <property type="match status" value="1"/>
</dbReference>
<sequence>MSSTPAKLRHNQGTSVTLIDKFKLPLTQLTHPHLYTMASHHVLLLGGHGKIAQLLTPLLLKRSWTVTSVIRTSEQTPAIEKLGAGLPGKLNVLVRSIEDVTSQDKALSILNEVKPDYIAWSAGAGGRGGAERTFKVDRDAAVHFINAAASVPTITKFLLISYLASRRSGASWWPAGEWDEYNEKVNNGVLANYYKAKIEADETLYKVSKKSPTLVGIDLRPGTLTDDPATKVEFGKTKSIAKNGVSREAVAEVASQLLAADGVKNGWYDLLDGDEDIPAAVERVVRENVDAAEGEAIYDA</sequence>
<dbReference type="Pfam" id="PF13460">
    <property type="entry name" value="NAD_binding_10"/>
    <property type="match status" value="1"/>
</dbReference>
<dbReference type="EMBL" id="JAELUQ010000004">
    <property type="protein sequence ID" value="KAG7415525.1"/>
    <property type="molecule type" value="Genomic_DNA"/>
</dbReference>
<dbReference type="InterPro" id="IPR016040">
    <property type="entry name" value="NAD(P)-bd_dom"/>
</dbReference>
<dbReference type="AlphaFoldDB" id="A0A8J5NZC3"/>
<name>A0A8J5NZC3_FUSOX</name>